<comment type="similarity">
    <text evidence="1">Belongs to the NAC-alpha family.</text>
</comment>
<evidence type="ECO:0000313" key="6">
    <source>
        <dbReference type="EMBL" id="CAG8494408.1"/>
    </source>
</evidence>
<dbReference type="PANTHER" id="PTHR21713">
    <property type="entry name" value="NASCENT POLYPEPTIDE ASSOCIATED COMPLEX ALPHA SUBUNIT-RELATED"/>
    <property type="match status" value="1"/>
</dbReference>
<evidence type="ECO:0000256" key="3">
    <source>
        <dbReference type="ARBA" id="ARBA00030300"/>
    </source>
</evidence>
<evidence type="ECO:0000259" key="5">
    <source>
        <dbReference type="PROSITE" id="PS51151"/>
    </source>
</evidence>
<evidence type="ECO:0000256" key="4">
    <source>
        <dbReference type="SAM" id="MobiDB-lite"/>
    </source>
</evidence>
<dbReference type="OrthoDB" id="3169036at2759"/>
<feature type="domain" description="NAC-A/B" evidence="5">
    <location>
        <begin position="109"/>
        <end position="174"/>
    </location>
</feature>
<organism evidence="6 7">
    <name type="scientific">Ambispora gerdemannii</name>
    <dbReference type="NCBI Taxonomy" id="144530"/>
    <lineage>
        <taxon>Eukaryota</taxon>
        <taxon>Fungi</taxon>
        <taxon>Fungi incertae sedis</taxon>
        <taxon>Mucoromycota</taxon>
        <taxon>Glomeromycotina</taxon>
        <taxon>Glomeromycetes</taxon>
        <taxon>Archaeosporales</taxon>
        <taxon>Ambisporaceae</taxon>
        <taxon>Ambispora</taxon>
    </lineage>
</organism>
<dbReference type="InterPro" id="IPR002715">
    <property type="entry name" value="Nas_poly-pep-assoc_cplx_dom"/>
</dbReference>
<dbReference type="CDD" id="cd22054">
    <property type="entry name" value="NAC_NACA"/>
    <property type="match status" value="1"/>
</dbReference>
<keyword evidence="7" id="KW-1185">Reference proteome</keyword>
<gene>
    <name evidence="6" type="ORF">AGERDE_LOCUS3921</name>
</gene>
<dbReference type="Proteomes" id="UP000789831">
    <property type="component" value="Unassembled WGS sequence"/>
</dbReference>
<evidence type="ECO:0000256" key="1">
    <source>
        <dbReference type="ARBA" id="ARBA00009882"/>
    </source>
</evidence>
<sequence length="226" mass="24939">MAEIVEQKIVEITEGEAKKIEEEKKIVEISEEETTKVIEEKKVTTSTSVEVKEELTTKTTNIFHLADDPTKIATTVESDEESDDEIPELEEEGVNNSGTVPTDLAKLQSRSEKKARKAMSKLGLKIVPGINRVTIRRPKNILFVISNPDVYKSANSDCYIVFGEAKIEDLNSQAQANAAQQFQNAEAAVAAQEAPKMDAVEDDEEVDETGVEAKDVELVMSQAVRI</sequence>
<comment type="caution">
    <text evidence="6">The sequence shown here is derived from an EMBL/GenBank/DDBJ whole genome shotgun (WGS) entry which is preliminary data.</text>
</comment>
<dbReference type="SMART" id="SM01407">
    <property type="entry name" value="NAC"/>
    <property type="match status" value="1"/>
</dbReference>
<dbReference type="InterPro" id="IPR038187">
    <property type="entry name" value="NAC_A/B_dom_sf"/>
</dbReference>
<dbReference type="AlphaFoldDB" id="A0A9N8WRM5"/>
<feature type="region of interest" description="Disordered" evidence="4">
    <location>
        <begin position="76"/>
        <end position="102"/>
    </location>
</feature>
<feature type="compositionally biased region" description="Acidic residues" evidence="4">
    <location>
        <begin position="77"/>
        <end position="93"/>
    </location>
</feature>
<protein>
    <recommendedName>
        <fullName evidence="2">Nascent polypeptide-associated complex subunit alpha</fullName>
    </recommendedName>
    <alternativeName>
        <fullName evidence="3">Alpha-NAC</fullName>
    </alternativeName>
</protein>
<dbReference type="FunFam" id="2.20.70.30:FF:000002">
    <property type="entry name" value="Nascent polypeptide-associated complex (NAC), alpha subunit"/>
    <property type="match status" value="1"/>
</dbReference>
<dbReference type="Gene3D" id="2.20.70.30">
    <property type="entry name" value="Nascent polypeptide-associated complex domain"/>
    <property type="match status" value="1"/>
</dbReference>
<dbReference type="GO" id="GO:0005854">
    <property type="term" value="C:nascent polypeptide-associated complex"/>
    <property type="evidence" value="ECO:0007669"/>
    <property type="project" value="InterPro"/>
</dbReference>
<dbReference type="EMBL" id="CAJVPL010000414">
    <property type="protein sequence ID" value="CAG8494408.1"/>
    <property type="molecule type" value="Genomic_DNA"/>
</dbReference>
<accession>A0A9N8WRM5</accession>
<dbReference type="InterPro" id="IPR016641">
    <property type="entry name" value="EGD2/NACA0like"/>
</dbReference>
<evidence type="ECO:0000256" key="2">
    <source>
        <dbReference type="ARBA" id="ARBA00014437"/>
    </source>
</evidence>
<dbReference type="PROSITE" id="PS51151">
    <property type="entry name" value="NAC_AB"/>
    <property type="match status" value="1"/>
</dbReference>
<proteinExistence type="inferred from homology"/>
<evidence type="ECO:0000313" key="7">
    <source>
        <dbReference type="Proteomes" id="UP000789831"/>
    </source>
</evidence>
<name>A0A9N8WRM5_9GLOM</name>
<reference evidence="6" key="1">
    <citation type="submission" date="2021-06" db="EMBL/GenBank/DDBJ databases">
        <authorList>
            <person name="Kallberg Y."/>
            <person name="Tangrot J."/>
            <person name="Rosling A."/>
        </authorList>
    </citation>
    <scope>NUCLEOTIDE SEQUENCE</scope>
    <source>
        <strain evidence="6">MT106</strain>
    </source>
</reference>
<dbReference type="Pfam" id="PF01849">
    <property type="entry name" value="NAC"/>
    <property type="match status" value="1"/>
</dbReference>